<comment type="catalytic activity">
    <reaction evidence="2">
        <text>[protein]-peptidylproline (omega=180) = [protein]-peptidylproline (omega=0)</text>
        <dbReference type="Rhea" id="RHEA:16237"/>
        <dbReference type="Rhea" id="RHEA-COMP:10747"/>
        <dbReference type="Rhea" id="RHEA-COMP:10748"/>
        <dbReference type="ChEBI" id="CHEBI:83833"/>
        <dbReference type="ChEBI" id="CHEBI:83834"/>
        <dbReference type="EC" id="5.2.1.8"/>
    </reaction>
</comment>
<feature type="compositionally biased region" description="Low complexity" evidence="3">
    <location>
        <begin position="68"/>
        <end position="88"/>
    </location>
</feature>
<dbReference type="GO" id="GO:0003755">
    <property type="term" value="F:peptidyl-prolyl cis-trans isomerase activity"/>
    <property type="evidence" value="ECO:0007669"/>
    <property type="project" value="UniProtKB-UniRule"/>
</dbReference>
<keyword evidence="2" id="KW-0697">Rotamase</keyword>
<dbReference type="PANTHER" id="PTHR45625">
    <property type="entry name" value="PEPTIDYL-PROLYL CIS-TRANS ISOMERASE-RELATED"/>
    <property type="match status" value="1"/>
</dbReference>
<evidence type="ECO:0000256" key="4">
    <source>
        <dbReference type="SAM" id="Phobius"/>
    </source>
</evidence>
<name>A0A364V7R4_9CORY</name>
<dbReference type="PANTHER" id="PTHR45625:SF3">
    <property type="entry name" value="PEPTIDYL-PROLYL CIS-TRANS ISOMERASE B-RELATED"/>
    <property type="match status" value="1"/>
</dbReference>
<protein>
    <recommendedName>
        <fullName evidence="2">Peptidyl-prolyl cis-trans isomerase</fullName>
        <shortName evidence="2">PPIase</shortName>
        <ecNumber evidence="2">5.2.1.8</ecNumber>
    </recommendedName>
</protein>
<dbReference type="InterPro" id="IPR002130">
    <property type="entry name" value="Cyclophilin-type_PPIase_dom"/>
</dbReference>
<dbReference type="EMBL" id="QHCV01000012">
    <property type="protein sequence ID" value="RAV32703.1"/>
    <property type="molecule type" value="Genomic_DNA"/>
</dbReference>
<dbReference type="InterPro" id="IPR029000">
    <property type="entry name" value="Cyclophilin-like_dom_sf"/>
</dbReference>
<accession>A0A364V7R4</accession>
<reference evidence="6 7" key="1">
    <citation type="journal article" date="2018" name="Syst. Appl. Microbiol.">
        <title>Corynebacterium heidelbergense sp. nov., isolated from the preen glands of Egyptian geese (Alopochen aegyptiacus).</title>
        <authorList>
            <person name="Braun M.S."/>
            <person name="Wang E."/>
            <person name="Zimmermann S."/>
            <person name="Wink M."/>
        </authorList>
    </citation>
    <scope>NUCLEOTIDE SEQUENCE [LARGE SCALE GENOMIC DNA]</scope>
    <source>
        <strain evidence="6 7">647</strain>
    </source>
</reference>
<dbReference type="RefSeq" id="WP_113630193.1">
    <property type="nucleotide sequence ID" value="NZ_QHCV01000012.1"/>
</dbReference>
<evidence type="ECO:0000256" key="1">
    <source>
        <dbReference type="ARBA" id="ARBA00002388"/>
    </source>
</evidence>
<dbReference type="InterPro" id="IPR044666">
    <property type="entry name" value="Cyclophilin_A-like"/>
</dbReference>
<evidence type="ECO:0000259" key="5">
    <source>
        <dbReference type="PROSITE" id="PS50072"/>
    </source>
</evidence>
<dbReference type="AlphaFoldDB" id="A0A364V7R4"/>
<dbReference type="PROSITE" id="PS50072">
    <property type="entry name" value="CSA_PPIASE_2"/>
    <property type="match status" value="1"/>
</dbReference>
<evidence type="ECO:0000313" key="6">
    <source>
        <dbReference type="EMBL" id="RAV32703.1"/>
    </source>
</evidence>
<evidence type="ECO:0000256" key="3">
    <source>
        <dbReference type="SAM" id="MobiDB-lite"/>
    </source>
</evidence>
<keyword evidence="7" id="KW-1185">Reference proteome</keyword>
<keyword evidence="4" id="KW-1133">Transmembrane helix</keyword>
<dbReference type="CDD" id="cd00317">
    <property type="entry name" value="cyclophilin"/>
    <property type="match status" value="1"/>
</dbReference>
<dbReference type="Gene3D" id="2.40.100.10">
    <property type="entry name" value="Cyclophilin-like"/>
    <property type="match status" value="1"/>
</dbReference>
<sequence>MATSDKREMVNADRRDEALRKLDQSLKKAQRRERLAPLGVAIATLATLALLLGGIGFLATRSSSDQEDSAQSAASSSSETPSAAALPAGPKQPYPASVQCDYSSSGDAAKPVSAPDGANVTTSGTTKVTIKTSQGDIPVEVNAGQSPCTANSFLHLVKEKFFDDTVCHRHVKSEGLGILQCGDPTGSGSGGPGYKFKDEFPTNGVDPQEAQQPAKYPRGTLAMANAGPDTNGSQFFLVHTDSTLPPKYNIFGTISPEGLETLQKISDAAPEGDAKPAQEVRITSAAVNS</sequence>
<organism evidence="6 7">
    <name type="scientific">Corynebacterium heidelbergense</name>
    <dbReference type="NCBI Taxonomy" id="2055947"/>
    <lineage>
        <taxon>Bacteria</taxon>
        <taxon>Bacillati</taxon>
        <taxon>Actinomycetota</taxon>
        <taxon>Actinomycetes</taxon>
        <taxon>Mycobacteriales</taxon>
        <taxon>Corynebacteriaceae</taxon>
        <taxon>Corynebacterium</taxon>
    </lineage>
</organism>
<proteinExistence type="inferred from homology"/>
<keyword evidence="2 6" id="KW-0413">Isomerase</keyword>
<gene>
    <name evidence="6" type="ORF">DLJ54_02005</name>
</gene>
<comment type="function">
    <text evidence="1 2">PPIases accelerate the folding of proteins. It catalyzes the cis-trans isomerization of proline imidic peptide bonds in oligopeptides.</text>
</comment>
<dbReference type="Pfam" id="PF00160">
    <property type="entry name" value="Pro_isomerase"/>
    <property type="match status" value="1"/>
</dbReference>
<feature type="transmembrane region" description="Helical" evidence="4">
    <location>
        <begin position="35"/>
        <end position="59"/>
    </location>
</feature>
<feature type="region of interest" description="Disordered" evidence="3">
    <location>
        <begin position="68"/>
        <end position="125"/>
    </location>
</feature>
<dbReference type="EC" id="5.2.1.8" evidence="2"/>
<feature type="domain" description="PPIase cyclophilin-type" evidence="5">
    <location>
        <begin position="135"/>
        <end position="287"/>
    </location>
</feature>
<keyword evidence="4" id="KW-0472">Membrane</keyword>
<evidence type="ECO:0000313" key="7">
    <source>
        <dbReference type="Proteomes" id="UP000251577"/>
    </source>
</evidence>
<comment type="caution">
    <text evidence="6">The sequence shown here is derived from an EMBL/GenBank/DDBJ whole genome shotgun (WGS) entry which is preliminary data.</text>
</comment>
<feature type="region of interest" description="Disordered" evidence="3">
    <location>
        <begin position="268"/>
        <end position="289"/>
    </location>
</feature>
<dbReference type="SUPFAM" id="SSF50891">
    <property type="entry name" value="Cyclophilin-like"/>
    <property type="match status" value="1"/>
</dbReference>
<dbReference type="Proteomes" id="UP000251577">
    <property type="component" value="Unassembled WGS sequence"/>
</dbReference>
<dbReference type="PRINTS" id="PR00153">
    <property type="entry name" value="CSAPPISMRASE"/>
</dbReference>
<evidence type="ECO:0000256" key="2">
    <source>
        <dbReference type="RuleBase" id="RU363019"/>
    </source>
</evidence>
<comment type="similarity">
    <text evidence="2">Belongs to the cyclophilin-type PPIase family.</text>
</comment>
<keyword evidence="4" id="KW-0812">Transmembrane</keyword>